<evidence type="ECO:0000256" key="6">
    <source>
        <dbReference type="ARBA" id="ARBA00023157"/>
    </source>
</evidence>
<gene>
    <name evidence="14" type="primary">merA</name>
    <name evidence="14" type="ORF">Poly30_16520</name>
</gene>
<organism evidence="14 15">
    <name type="scientific">Saltatorellus ferox</name>
    <dbReference type="NCBI Taxonomy" id="2528018"/>
    <lineage>
        <taxon>Bacteria</taxon>
        <taxon>Pseudomonadati</taxon>
        <taxon>Planctomycetota</taxon>
        <taxon>Planctomycetia</taxon>
        <taxon>Planctomycetia incertae sedis</taxon>
        <taxon>Saltatorellus</taxon>
    </lineage>
</organism>
<feature type="binding site" evidence="8">
    <location>
        <position position="231"/>
    </location>
    <ligand>
        <name>NAD(+)</name>
        <dbReference type="ChEBI" id="CHEBI:57540"/>
    </ligand>
</feature>
<dbReference type="RefSeq" id="WP_145196095.1">
    <property type="nucleotide sequence ID" value="NZ_CP036434.1"/>
</dbReference>
<evidence type="ECO:0000256" key="5">
    <source>
        <dbReference type="ARBA" id="ARBA00023002"/>
    </source>
</evidence>
<dbReference type="InterPro" id="IPR036188">
    <property type="entry name" value="FAD/NAD-bd_sf"/>
</dbReference>
<dbReference type="NCBIfam" id="NF004991">
    <property type="entry name" value="PRK06370.1-3"/>
    <property type="match status" value="1"/>
</dbReference>
<keyword evidence="6" id="KW-1015">Disulfide bond</keyword>
<evidence type="ECO:0000259" key="13">
    <source>
        <dbReference type="Pfam" id="PF07992"/>
    </source>
</evidence>
<keyword evidence="15" id="KW-1185">Reference proteome</keyword>
<feature type="domain" description="FAD/NAD(P)-binding" evidence="13">
    <location>
        <begin position="37"/>
        <end position="352"/>
    </location>
</feature>
<dbReference type="PANTHER" id="PTHR43014:SF2">
    <property type="entry name" value="MERCURIC REDUCTASE"/>
    <property type="match status" value="1"/>
</dbReference>
<dbReference type="PRINTS" id="PR00368">
    <property type="entry name" value="FADPNR"/>
</dbReference>
<dbReference type="InterPro" id="IPR008143">
    <property type="entry name" value="Ala_DH/PNT_CS2"/>
</dbReference>
<dbReference type="GO" id="GO:0016152">
    <property type="term" value="F:mercury (II) reductase (NADP+) activity"/>
    <property type="evidence" value="ECO:0007669"/>
    <property type="project" value="UniProtKB-EC"/>
</dbReference>
<evidence type="ECO:0000259" key="12">
    <source>
        <dbReference type="Pfam" id="PF02852"/>
    </source>
</evidence>
<dbReference type="InterPro" id="IPR016156">
    <property type="entry name" value="FAD/NAD-linked_Rdtase_dimer_sf"/>
</dbReference>
<dbReference type="PIRSF" id="PIRSF000350">
    <property type="entry name" value="Mercury_reductase_MerA"/>
    <property type="match status" value="1"/>
</dbReference>
<dbReference type="Proteomes" id="UP000320390">
    <property type="component" value="Chromosome"/>
</dbReference>
<sequence>MDSNTLPELRPLNEANQKLRDLVHPKGWPQPTPKGRYNLVVLGGGTAGLVAAAGAAGVGARVALVEKDLLGGDCLVTGCVPSKALIRSARAAKEARNSGHLGVHAEGVTVDFAAIMERMRARRSEIARNDSAKRFTELGVDVFLGEGRFTGQSTLEVGGQTLEFARAVVATGAKAAMPPIPGLADAGVLTNQTLFSLTELPESLIVVGGGPIGCEMAQTFARFGSKVTLVEGGPRIMSNDDPKAAEVVQAALLQDGVELRLSTRVERFEAPTTDGRKRVVVGSGSEAETIEAAEILLAIGRAPNVQGIGLETAGVDFDPRKGVTVDDRLKTSNDRIYAAGDVASKYQFTHAADFLARTVIRNALFFGRQKASDLVIPWATYTDPEVAHVGLTEAQAKAEGVAHAVIEIELEDNDRAVVDAETSGFVKILHDKKGKVLGGTVVASHAGEMIGELVTAVQHGTTLGTLSGVIHPYPTVADAIRRAGDRFNRTKLTPFTAGLLKTVLAIRR</sequence>
<feature type="disulfide bond" description="Redox-active" evidence="9">
    <location>
        <begin position="74"/>
        <end position="79"/>
    </location>
</feature>
<dbReference type="InterPro" id="IPR004099">
    <property type="entry name" value="Pyr_nucl-diS_OxRdtase_dimer"/>
</dbReference>
<feature type="binding site" evidence="8">
    <location>
        <position position="147"/>
    </location>
    <ligand>
        <name>FAD</name>
        <dbReference type="ChEBI" id="CHEBI:57692"/>
    </ligand>
</feature>
<dbReference type="PANTHER" id="PTHR43014">
    <property type="entry name" value="MERCURIC REDUCTASE"/>
    <property type="match status" value="1"/>
</dbReference>
<dbReference type="SUPFAM" id="SSF51905">
    <property type="entry name" value="FAD/NAD(P)-binding domain"/>
    <property type="match status" value="1"/>
</dbReference>
<evidence type="ECO:0000256" key="10">
    <source>
        <dbReference type="RuleBase" id="RU003691"/>
    </source>
</evidence>
<dbReference type="Gene3D" id="3.50.50.60">
    <property type="entry name" value="FAD/NAD(P)-binding domain"/>
    <property type="match status" value="2"/>
</dbReference>
<evidence type="ECO:0000313" key="15">
    <source>
        <dbReference type="Proteomes" id="UP000320390"/>
    </source>
</evidence>
<evidence type="ECO:0000256" key="2">
    <source>
        <dbReference type="ARBA" id="ARBA00022630"/>
    </source>
</evidence>
<evidence type="ECO:0000256" key="8">
    <source>
        <dbReference type="PIRSR" id="PIRSR000350-3"/>
    </source>
</evidence>
<evidence type="ECO:0000256" key="7">
    <source>
        <dbReference type="ARBA" id="ARBA00023284"/>
    </source>
</evidence>
<evidence type="ECO:0000256" key="1">
    <source>
        <dbReference type="ARBA" id="ARBA00007532"/>
    </source>
</evidence>
<dbReference type="PROSITE" id="PS00837">
    <property type="entry name" value="ALADH_PNT_2"/>
    <property type="match status" value="1"/>
</dbReference>
<keyword evidence="7 10" id="KW-0676">Redox-active center</keyword>
<comment type="similarity">
    <text evidence="1 10">Belongs to the class-I pyridine nucleotide-disulfide oxidoreductase family.</text>
</comment>
<evidence type="ECO:0000313" key="14">
    <source>
        <dbReference type="EMBL" id="QDV06147.1"/>
    </source>
</evidence>
<dbReference type="EMBL" id="CP036434">
    <property type="protein sequence ID" value="QDV06147.1"/>
    <property type="molecule type" value="Genomic_DNA"/>
</dbReference>
<dbReference type="AlphaFoldDB" id="A0A518EPX8"/>
<keyword evidence="8" id="KW-0520">NAD</keyword>
<feature type="binding site" evidence="8">
    <location>
        <position position="341"/>
    </location>
    <ligand>
        <name>FAD</name>
        <dbReference type="ChEBI" id="CHEBI:57692"/>
    </ligand>
</feature>
<proteinExistence type="inferred from homology"/>
<dbReference type="GO" id="GO:0016668">
    <property type="term" value="F:oxidoreductase activity, acting on a sulfur group of donors, NAD(P) as acceptor"/>
    <property type="evidence" value="ECO:0007669"/>
    <property type="project" value="InterPro"/>
</dbReference>
<evidence type="ECO:0000256" key="3">
    <source>
        <dbReference type="ARBA" id="ARBA00022827"/>
    </source>
</evidence>
<keyword evidence="4" id="KW-0521">NADP</keyword>
<dbReference type="Gene3D" id="3.30.390.30">
    <property type="match status" value="1"/>
</dbReference>
<dbReference type="GO" id="GO:0050660">
    <property type="term" value="F:flavin adenine dinucleotide binding"/>
    <property type="evidence" value="ECO:0007669"/>
    <property type="project" value="TreeGrafter"/>
</dbReference>
<name>A0A518EPX8_9BACT</name>
<dbReference type="SUPFAM" id="SSF55424">
    <property type="entry name" value="FAD/NAD-linked reductases, dimerisation (C-terminal) domain"/>
    <property type="match status" value="1"/>
</dbReference>
<dbReference type="PRINTS" id="PR00411">
    <property type="entry name" value="PNDRDTASEI"/>
</dbReference>
<evidence type="ECO:0000256" key="4">
    <source>
        <dbReference type="ARBA" id="ARBA00022857"/>
    </source>
</evidence>
<keyword evidence="3 8" id="KW-0274">FAD</keyword>
<protein>
    <submittedName>
        <fullName evidence="14">Mercuric reductase</fullName>
        <ecNumber evidence="14">1.16.1.1</ecNumber>
    </submittedName>
</protein>
<feature type="domain" description="Pyridine nucleotide-disulphide oxidoreductase dimerisation" evidence="12">
    <location>
        <begin position="376"/>
        <end position="482"/>
    </location>
</feature>
<dbReference type="InterPro" id="IPR001100">
    <property type="entry name" value="Pyr_nuc-diS_OxRdtase"/>
</dbReference>
<dbReference type="OrthoDB" id="230580at2"/>
<feature type="region of interest" description="Disordered" evidence="11">
    <location>
        <begin position="1"/>
        <end position="30"/>
    </location>
</feature>
<feature type="binding site" evidence="8">
    <location>
        <position position="83"/>
    </location>
    <ligand>
        <name>FAD</name>
        <dbReference type="ChEBI" id="CHEBI:57692"/>
    </ligand>
</feature>
<comment type="cofactor">
    <cofactor evidence="8">
        <name>FAD</name>
        <dbReference type="ChEBI" id="CHEBI:57692"/>
    </cofactor>
    <text evidence="8">Binds 1 FAD per subunit.</text>
</comment>
<dbReference type="PROSITE" id="PS00076">
    <property type="entry name" value="PYRIDINE_REDOX_1"/>
    <property type="match status" value="1"/>
</dbReference>
<feature type="binding site" evidence="8">
    <location>
        <begin position="208"/>
        <end position="215"/>
    </location>
    <ligand>
        <name>NAD(+)</name>
        <dbReference type="ChEBI" id="CHEBI:57540"/>
    </ligand>
</feature>
<keyword evidence="8" id="KW-0547">Nucleotide-binding</keyword>
<dbReference type="EC" id="1.16.1.1" evidence="14"/>
<dbReference type="InterPro" id="IPR012999">
    <property type="entry name" value="Pyr_OxRdtase_I_AS"/>
</dbReference>
<accession>A0A518EPX8</accession>
<evidence type="ECO:0000256" key="9">
    <source>
        <dbReference type="PIRSR" id="PIRSR000350-4"/>
    </source>
</evidence>
<keyword evidence="2 10" id="KW-0285">Flavoprotein</keyword>
<reference evidence="14 15" key="1">
    <citation type="submission" date="2019-02" db="EMBL/GenBank/DDBJ databases">
        <title>Deep-cultivation of Planctomycetes and their phenomic and genomic characterization uncovers novel biology.</title>
        <authorList>
            <person name="Wiegand S."/>
            <person name="Jogler M."/>
            <person name="Boedeker C."/>
            <person name="Pinto D."/>
            <person name="Vollmers J."/>
            <person name="Rivas-Marin E."/>
            <person name="Kohn T."/>
            <person name="Peeters S.H."/>
            <person name="Heuer A."/>
            <person name="Rast P."/>
            <person name="Oberbeckmann S."/>
            <person name="Bunk B."/>
            <person name="Jeske O."/>
            <person name="Meyerdierks A."/>
            <person name="Storesund J.E."/>
            <person name="Kallscheuer N."/>
            <person name="Luecker S."/>
            <person name="Lage O.M."/>
            <person name="Pohl T."/>
            <person name="Merkel B.J."/>
            <person name="Hornburger P."/>
            <person name="Mueller R.-W."/>
            <person name="Bruemmer F."/>
            <person name="Labrenz M."/>
            <person name="Spormann A.M."/>
            <person name="Op den Camp H."/>
            <person name="Overmann J."/>
            <person name="Amann R."/>
            <person name="Jetten M.S.M."/>
            <person name="Mascher T."/>
            <person name="Medema M.H."/>
            <person name="Devos D.P."/>
            <person name="Kaster A.-K."/>
            <person name="Ovreas L."/>
            <person name="Rohde M."/>
            <person name="Galperin M.Y."/>
            <person name="Jogler C."/>
        </authorList>
    </citation>
    <scope>NUCLEOTIDE SEQUENCE [LARGE SCALE GENOMIC DNA]</scope>
    <source>
        <strain evidence="14 15">Poly30</strain>
    </source>
</reference>
<dbReference type="FunFam" id="3.30.390.30:FF:000001">
    <property type="entry name" value="Dihydrolipoyl dehydrogenase"/>
    <property type="match status" value="1"/>
</dbReference>
<dbReference type="InterPro" id="IPR023753">
    <property type="entry name" value="FAD/NAD-binding_dom"/>
</dbReference>
<keyword evidence="5 10" id="KW-0560">Oxidoreductase</keyword>
<feature type="binding site" evidence="8">
    <location>
        <position position="300"/>
    </location>
    <ligand>
        <name>NAD(+)</name>
        <dbReference type="ChEBI" id="CHEBI:57540"/>
    </ligand>
</feature>
<dbReference type="Pfam" id="PF02852">
    <property type="entry name" value="Pyr_redox_dim"/>
    <property type="match status" value="1"/>
</dbReference>
<dbReference type="Pfam" id="PF07992">
    <property type="entry name" value="Pyr_redox_2"/>
    <property type="match status" value="1"/>
</dbReference>
<evidence type="ECO:0000256" key="11">
    <source>
        <dbReference type="SAM" id="MobiDB-lite"/>
    </source>
</evidence>
<dbReference type="GO" id="GO:0003955">
    <property type="term" value="F:NAD(P)H dehydrogenase (quinone) activity"/>
    <property type="evidence" value="ECO:0007669"/>
    <property type="project" value="TreeGrafter"/>
</dbReference>